<evidence type="ECO:0000256" key="1">
    <source>
        <dbReference type="ARBA" id="ARBA00004613"/>
    </source>
</evidence>
<dbReference type="GO" id="GO:0016042">
    <property type="term" value="P:lipid catabolic process"/>
    <property type="evidence" value="ECO:0007669"/>
    <property type="project" value="TreeGrafter"/>
</dbReference>
<reference evidence="6" key="1">
    <citation type="journal article" date="2020" name="bioRxiv">
        <title>Chromosome-level reference genome of the European wasp spider Argiope bruennichi: a resource for studies on range expansion and evolutionary adaptation.</title>
        <authorList>
            <person name="Sheffer M.M."/>
            <person name="Hoppe A."/>
            <person name="Krehenwinkel H."/>
            <person name="Uhl G."/>
            <person name="Kuss A.W."/>
            <person name="Jensen L."/>
            <person name="Jensen C."/>
            <person name="Gillespie R.G."/>
            <person name="Hoff K.J."/>
            <person name="Prost S."/>
        </authorList>
    </citation>
    <scope>NUCLEOTIDE SEQUENCE</scope>
</reference>
<evidence type="ECO:0000256" key="2">
    <source>
        <dbReference type="ARBA" id="ARBA00010701"/>
    </source>
</evidence>
<comment type="similarity">
    <text evidence="2 4">Belongs to the AB hydrolase superfamily. Lipase family.</text>
</comment>
<dbReference type="InterPro" id="IPR013818">
    <property type="entry name" value="Lipase"/>
</dbReference>
<name>A0A8T0FNG6_ARGBR</name>
<evidence type="ECO:0000313" key="6">
    <source>
        <dbReference type="EMBL" id="KAF8791738.1"/>
    </source>
</evidence>
<dbReference type="PANTHER" id="PTHR11610">
    <property type="entry name" value="LIPASE"/>
    <property type="match status" value="1"/>
</dbReference>
<evidence type="ECO:0000256" key="4">
    <source>
        <dbReference type="RuleBase" id="RU004262"/>
    </source>
</evidence>
<dbReference type="EMBL" id="JABXBU010000003">
    <property type="protein sequence ID" value="KAF8791738.1"/>
    <property type="molecule type" value="Genomic_DNA"/>
</dbReference>
<reference evidence="6" key="2">
    <citation type="submission" date="2020-06" db="EMBL/GenBank/DDBJ databases">
        <authorList>
            <person name="Sheffer M."/>
        </authorList>
    </citation>
    <scope>NUCLEOTIDE SEQUENCE</scope>
</reference>
<dbReference type="GO" id="GO:0005615">
    <property type="term" value="C:extracellular space"/>
    <property type="evidence" value="ECO:0007669"/>
    <property type="project" value="TreeGrafter"/>
</dbReference>
<proteinExistence type="inferred from homology"/>
<sequence>MFAKPNNNICSVSYLLYTGDNIDSPCYVEPKNEEFDHCAFDPGIETKILIHGYSTKLSPGNVFDRIKNSLLSIDPYNVIIVNWTNYNQGIYKHAVENAYLTGIEVGKFINYLTNEKGQAATSIHVIGHSLGAHVAGVAGKRVPDLGRISGLDPAAPLYKLNVTYNRLTGSDALFVDVIHCSNGVIADGGVGYGIPYPIGNINFYPNGGINQPACVLGRDYATADLEVKKIKSNDDLISCRHDICPIYFWYSIQDCVFLSRECYNYKRYNMEECFSESHPVDVMGLYAKDIPNIPNHSKFYLNTTADPPYCLENCD</sequence>
<comment type="caution">
    <text evidence="6">The sequence shown here is derived from an EMBL/GenBank/DDBJ whole genome shotgun (WGS) entry which is preliminary data.</text>
</comment>
<dbReference type="AlphaFoldDB" id="A0A8T0FNG6"/>
<dbReference type="GO" id="GO:0016298">
    <property type="term" value="F:lipase activity"/>
    <property type="evidence" value="ECO:0007669"/>
    <property type="project" value="InterPro"/>
</dbReference>
<dbReference type="Gene3D" id="3.40.50.1820">
    <property type="entry name" value="alpha/beta hydrolase"/>
    <property type="match status" value="1"/>
</dbReference>
<evidence type="ECO:0000259" key="5">
    <source>
        <dbReference type="Pfam" id="PF00151"/>
    </source>
</evidence>
<dbReference type="InterPro" id="IPR000734">
    <property type="entry name" value="TAG_lipase"/>
</dbReference>
<comment type="subcellular location">
    <subcellularLocation>
        <location evidence="1">Secreted</location>
    </subcellularLocation>
</comment>
<accession>A0A8T0FNG6</accession>
<dbReference type="PANTHER" id="PTHR11610:SF173">
    <property type="entry name" value="LIPASE DOMAIN-CONTAINING PROTEIN-RELATED"/>
    <property type="match status" value="1"/>
</dbReference>
<protein>
    <submittedName>
        <fullName evidence="6">Pancreatic triacylglycerol lipase-like protein</fullName>
    </submittedName>
</protein>
<keyword evidence="7" id="KW-1185">Reference proteome</keyword>
<dbReference type="Proteomes" id="UP000807504">
    <property type="component" value="Unassembled WGS sequence"/>
</dbReference>
<dbReference type="InterPro" id="IPR029058">
    <property type="entry name" value="AB_hydrolase_fold"/>
</dbReference>
<dbReference type="PRINTS" id="PR00821">
    <property type="entry name" value="TAGLIPASE"/>
</dbReference>
<organism evidence="6 7">
    <name type="scientific">Argiope bruennichi</name>
    <name type="common">Wasp spider</name>
    <name type="synonym">Aranea bruennichi</name>
    <dbReference type="NCBI Taxonomy" id="94029"/>
    <lineage>
        <taxon>Eukaryota</taxon>
        <taxon>Metazoa</taxon>
        <taxon>Ecdysozoa</taxon>
        <taxon>Arthropoda</taxon>
        <taxon>Chelicerata</taxon>
        <taxon>Arachnida</taxon>
        <taxon>Araneae</taxon>
        <taxon>Araneomorphae</taxon>
        <taxon>Entelegynae</taxon>
        <taxon>Araneoidea</taxon>
        <taxon>Araneidae</taxon>
        <taxon>Argiope</taxon>
    </lineage>
</organism>
<dbReference type="Pfam" id="PF00151">
    <property type="entry name" value="Lipase"/>
    <property type="match status" value="1"/>
</dbReference>
<evidence type="ECO:0000256" key="3">
    <source>
        <dbReference type="ARBA" id="ARBA00022525"/>
    </source>
</evidence>
<feature type="domain" description="Lipase" evidence="5">
    <location>
        <begin position="10"/>
        <end position="309"/>
    </location>
</feature>
<keyword evidence="3" id="KW-0964">Secreted</keyword>
<evidence type="ECO:0000313" key="7">
    <source>
        <dbReference type="Proteomes" id="UP000807504"/>
    </source>
</evidence>
<dbReference type="SUPFAM" id="SSF53474">
    <property type="entry name" value="alpha/beta-Hydrolases"/>
    <property type="match status" value="1"/>
</dbReference>
<gene>
    <name evidence="6" type="ORF">HNY73_003425</name>
</gene>